<dbReference type="EMBL" id="UGGT01000001">
    <property type="protein sequence ID" value="STO22015.1"/>
    <property type="molecule type" value="Genomic_DNA"/>
</dbReference>
<reference evidence="1 2" key="1">
    <citation type="submission" date="2018-06" db="EMBL/GenBank/DDBJ databases">
        <authorList>
            <consortium name="Pathogen Informatics"/>
            <person name="Doyle S."/>
        </authorList>
    </citation>
    <scope>NUCLEOTIDE SEQUENCE [LARGE SCALE GENOMIC DNA]</scope>
    <source>
        <strain evidence="1 2">NCTC11370</strain>
    </source>
</reference>
<proteinExistence type="predicted"/>
<accession>A0A377GB21</accession>
<organism evidence="1 2">
    <name type="scientific">Fluoribacter dumoffii</name>
    <dbReference type="NCBI Taxonomy" id="463"/>
    <lineage>
        <taxon>Bacteria</taxon>
        <taxon>Pseudomonadati</taxon>
        <taxon>Pseudomonadota</taxon>
        <taxon>Gammaproteobacteria</taxon>
        <taxon>Legionellales</taxon>
        <taxon>Legionellaceae</taxon>
        <taxon>Fluoribacter</taxon>
    </lineage>
</organism>
<dbReference type="AlphaFoldDB" id="A0A377GB21"/>
<dbReference type="RefSeq" id="WP_019349502.1">
    <property type="nucleotide sequence ID" value="NZ_UGGT01000001.1"/>
</dbReference>
<evidence type="ECO:0000313" key="1">
    <source>
        <dbReference type="EMBL" id="STO22015.1"/>
    </source>
</evidence>
<sequence length="79" mass="9144">MIRYFIEQQLLIIKDVVKIPYCNRMILSQGMLKTNSLFSDTQGAQVLSHDFRNQSKEKCPHIQYLPLPKGSSQTIFNQA</sequence>
<name>A0A377GB21_9GAMM</name>
<gene>
    <name evidence="1" type="ORF">NCTC11370_02099</name>
</gene>
<keyword evidence="2" id="KW-1185">Reference proteome</keyword>
<dbReference type="Proteomes" id="UP000254554">
    <property type="component" value="Unassembled WGS sequence"/>
</dbReference>
<evidence type="ECO:0000313" key="2">
    <source>
        <dbReference type="Proteomes" id="UP000254554"/>
    </source>
</evidence>
<dbReference type="STRING" id="1094715.GCA_000236165_00325"/>
<protein>
    <submittedName>
        <fullName evidence="1">Uncharacterized protein</fullName>
    </submittedName>
</protein>
<dbReference type="GeneID" id="93294353"/>